<dbReference type="OrthoDB" id="3797888at2759"/>
<reference evidence="1 2" key="1">
    <citation type="submission" date="2016-07" db="EMBL/GenBank/DDBJ databases">
        <title>Pervasive Adenine N6-methylation of Active Genes in Fungi.</title>
        <authorList>
            <consortium name="DOE Joint Genome Institute"/>
            <person name="Mondo S.J."/>
            <person name="Dannebaum R.O."/>
            <person name="Kuo R.C."/>
            <person name="Labutti K."/>
            <person name="Haridas S."/>
            <person name="Kuo A."/>
            <person name="Salamov A."/>
            <person name="Ahrendt S.R."/>
            <person name="Lipzen A."/>
            <person name="Sullivan W."/>
            <person name="Andreopoulos W.B."/>
            <person name="Clum A."/>
            <person name="Lindquist E."/>
            <person name="Daum C."/>
            <person name="Ramamoorthy G.K."/>
            <person name="Gryganskyi A."/>
            <person name="Culley D."/>
            <person name="Magnuson J.K."/>
            <person name="James T.Y."/>
            <person name="O'Malley M.A."/>
            <person name="Stajich J.E."/>
            <person name="Spatafora J.W."/>
            <person name="Visel A."/>
            <person name="Grigoriev I.V."/>
        </authorList>
    </citation>
    <scope>NUCLEOTIDE SEQUENCE [LARGE SCALE GENOMIC DNA]</scope>
    <source>
        <strain evidence="1 2">CBS 115471</strain>
    </source>
</reference>
<gene>
    <name evidence="1" type="ORF">BCR34DRAFT_668699</name>
</gene>
<dbReference type="Proteomes" id="UP000193144">
    <property type="component" value="Unassembled WGS sequence"/>
</dbReference>
<dbReference type="EMBL" id="MCFA01000215">
    <property type="protein sequence ID" value="ORX98422.1"/>
    <property type="molecule type" value="Genomic_DNA"/>
</dbReference>
<comment type="caution">
    <text evidence="1">The sequence shown here is derived from an EMBL/GenBank/DDBJ whole genome shotgun (WGS) entry which is preliminary data.</text>
</comment>
<evidence type="ECO:0000313" key="2">
    <source>
        <dbReference type="Proteomes" id="UP000193144"/>
    </source>
</evidence>
<keyword evidence="2" id="KW-1185">Reference proteome</keyword>
<organism evidence="1 2">
    <name type="scientific">Clohesyomyces aquaticus</name>
    <dbReference type="NCBI Taxonomy" id="1231657"/>
    <lineage>
        <taxon>Eukaryota</taxon>
        <taxon>Fungi</taxon>
        <taxon>Dikarya</taxon>
        <taxon>Ascomycota</taxon>
        <taxon>Pezizomycotina</taxon>
        <taxon>Dothideomycetes</taxon>
        <taxon>Pleosporomycetidae</taxon>
        <taxon>Pleosporales</taxon>
        <taxon>Lindgomycetaceae</taxon>
        <taxon>Clohesyomyces</taxon>
    </lineage>
</organism>
<name>A0A1Y1YKB7_9PLEO</name>
<accession>A0A1Y1YKB7</accession>
<protein>
    <submittedName>
        <fullName evidence="1">Uncharacterized protein</fullName>
    </submittedName>
</protein>
<proteinExistence type="predicted"/>
<evidence type="ECO:0000313" key="1">
    <source>
        <dbReference type="EMBL" id="ORX98422.1"/>
    </source>
</evidence>
<dbReference type="AlphaFoldDB" id="A0A1Y1YKB7"/>
<sequence>MPSCSKQNQDPDHRIYKEACICGSTTLPLLSVTSLTDQAQYCAYTAMPTTAAPNPISSKKTETVTNNCYLCTVYDDIADSPTCTTTPIQGCTPTTPAGPTATVFLSNNSIPIGDENNKNGGADLRNSLFQQLKKLCPDDKNECDTKTPAEFDHVETVVGDEPGQETLTFIISDSHYDSPRERDQILAMAVASWQQAVAKNCKEVEYKDYEDPTESGCGIEL</sequence>